<dbReference type="EMBL" id="CP000472">
    <property type="protein sequence ID" value="ACJ26993.1"/>
    <property type="molecule type" value="Genomic_DNA"/>
</dbReference>
<evidence type="ECO:0000259" key="1">
    <source>
        <dbReference type="Pfam" id="PF09836"/>
    </source>
</evidence>
<reference evidence="2 3" key="1">
    <citation type="journal article" date="2008" name="PLoS ONE">
        <title>Environmental adaptation: genomic analysis of the piezotolerant and psychrotolerant deep-sea iron reducing bacterium Shewanella piezotolerans WP3.</title>
        <authorList>
            <person name="Wang F."/>
            <person name="Wang J."/>
            <person name="Jian H."/>
            <person name="Zhang B."/>
            <person name="Li S."/>
            <person name="Wang F."/>
            <person name="Zeng X."/>
            <person name="Gao L."/>
            <person name="Bartlett D.H."/>
            <person name="Yu J."/>
            <person name="Hu S."/>
            <person name="Xiao X."/>
        </authorList>
    </citation>
    <scope>NUCLEOTIDE SEQUENCE [LARGE SCALE GENOMIC DNA]</scope>
    <source>
        <strain evidence="3">WP3 / JCM 13877</strain>
    </source>
</reference>
<sequence>MRLADWQGAFIQALQTKGDDSALLALVNKREQSRLKVYQNNAFQALLSSLQSSFPVCQTVVGERCFEQLAQQYCNHYPLQDANLNHYGAQFPRLLGDEIKQHQVFIGLEYLPELAMLEWALKQGYYAQDRSDYMQQPQVHELEQMARLTESLQQQAVLLLQPDIELLSCRYPVQQVWLKHQATTEQSHTVSCDSATNYLLIFRDRFKVNFRQISAPQAQLIMAIQQSLSLEQLANTEVDLSELPQLIQLGWIAGYKLAVTDDG</sequence>
<feature type="domain" description="Putative DNA-binding" evidence="1">
    <location>
        <begin position="6"/>
        <end position="94"/>
    </location>
</feature>
<dbReference type="InterPro" id="IPR044922">
    <property type="entry name" value="DUF2063_N_sf"/>
</dbReference>
<dbReference type="AlphaFoldDB" id="B8CH00"/>
<dbReference type="eggNOG" id="COG3219">
    <property type="taxonomic scope" value="Bacteria"/>
</dbReference>
<dbReference type="Proteomes" id="UP000000753">
    <property type="component" value="Chromosome"/>
</dbReference>
<dbReference type="KEGG" id="swp:swp_0150"/>
<dbReference type="InterPro" id="IPR018640">
    <property type="entry name" value="DUF2063"/>
</dbReference>
<dbReference type="Gene3D" id="1.10.150.690">
    <property type="entry name" value="DUF2063"/>
    <property type="match status" value="1"/>
</dbReference>
<organism evidence="2 3">
    <name type="scientific">Shewanella piezotolerans (strain WP3 / JCM 13877)</name>
    <dbReference type="NCBI Taxonomy" id="225849"/>
    <lineage>
        <taxon>Bacteria</taxon>
        <taxon>Pseudomonadati</taxon>
        <taxon>Pseudomonadota</taxon>
        <taxon>Gammaproteobacteria</taxon>
        <taxon>Alteromonadales</taxon>
        <taxon>Shewanellaceae</taxon>
        <taxon>Shewanella</taxon>
    </lineage>
</organism>
<proteinExistence type="predicted"/>
<evidence type="ECO:0000313" key="3">
    <source>
        <dbReference type="Proteomes" id="UP000000753"/>
    </source>
</evidence>
<accession>B8CH00</accession>
<gene>
    <name evidence="2" type="ordered locus">swp_0150</name>
</gene>
<protein>
    <recommendedName>
        <fullName evidence="1">Putative DNA-binding domain-containing protein</fullName>
    </recommendedName>
</protein>
<keyword evidence="3" id="KW-1185">Reference proteome</keyword>
<evidence type="ECO:0000313" key="2">
    <source>
        <dbReference type="EMBL" id="ACJ26993.1"/>
    </source>
</evidence>
<dbReference type="RefSeq" id="WP_020910377.1">
    <property type="nucleotide sequence ID" value="NC_011566.1"/>
</dbReference>
<dbReference type="OrthoDB" id="4146344at2"/>
<dbReference type="Pfam" id="PF09836">
    <property type="entry name" value="DUF2063"/>
    <property type="match status" value="1"/>
</dbReference>
<dbReference type="STRING" id="225849.swp_0150"/>
<name>B8CH00_SHEPW</name>
<dbReference type="HOGENOM" id="CLU_086594_0_1_6"/>